<feature type="binding site" evidence="6">
    <location>
        <position position="40"/>
    </location>
    <ligand>
        <name>Zn(2+)</name>
        <dbReference type="ChEBI" id="CHEBI:29105"/>
    </ligand>
</feature>
<sequence>MQNVTEILEFNKKFVESKDYEKYKTTKYPGKQLVVISCMDTRLVELLPKAMDLHNGDFKLIKSAGAVISHPFGSVMRSILVAIYELGATEVLVIGHYDCGMSNIQSDKMLAKMEERGISQETFAVLKHSGIHLDKWLQGFDCVQEAVRGSVEMVKNHPLLPPGISVHGLIIDPDTGKLDLVVDGYEND</sequence>
<feature type="binding site" evidence="6">
    <location>
        <position position="99"/>
    </location>
    <ligand>
        <name>Zn(2+)</name>
        <dbReference type="ChEBI" id="CHEBI:29105"/>
    </ligand>
</feature>
<evidence type="ECO:0000256" key="6">
    <source>
        <dbReference type="PIRSR" id="PIRSR601765-1"/>
    </source>
</evidence>
<evidence type="ECO:0000256" key="5">
    <source>
        <dbReference type="ARBA" id="ARBA00048348"/>
    </source>
</evidence>
<dbReference type="InterPro" id="IPR036874">
    <property type="entry name" value="Carbonic_anhydrase_sf"/>
</dbReference>
<dbReference type="CDD" id="cd03379">
    <property type="entry name" value="beta_CA_cladeD"/>
    <property type="match status" value="1"/>
</dbReference>
<dbReference type="AlphaFoldDB" id="A0A3M8CZ84"/>
<dbReference type="GO" id="GO:0004089">
    <property type="term" value="F:carbonate dehydratase activity"/>
    <property type="evidence" value="ECO:0007669"/>
    <property type="project" value="UniProtKB-EC"/>
</dbReference>
<keyword evidence="4 6" id="KW-0862">Zinc</keyword>
<dbReference type="Pfam" id="PF00484">
    <property type="entry name" value="Pro_CA"/>
    <property type="match status" value="1"/>
</dbReference>
<dbReference type="Proteomes" id="UP000271031">
    <property type="component" value="Unassembled WGS sequence"/>
</dbReference>
<evidence type="ECO:0000256" key="1">
    <source>
        <dbReference type="ARBA" id="ARBA00006217"/>
    </source>
</evidence>
<comment type="catalytic activity">
    <reaction evidence="5">
        <text>hydrogencarbonate + H(+) = CO2 + H2O</text>
        <dbReference type="Rhea" id="RHEA:10748"/>
        <dbReference type="ChEBI" id="CHEBI:15377"/>
        <dbReference type="ChEBI" id="CHEBI:15378"/>
        <dbReference type="ChEBI" id="CHEBI:16526"/>
        <dbReference type="ChEBI" id="CHEBI:17544"/>
        <dbReference type="EC" id="4.2.1.1"/>
    </reaction>
</comment>
<evidence type="ECO:0000313" key="7">
    <source>
        <dbReference type="EMBL" id="RNB81120.1"/>
    </source>
</evidence>
<organism evidence="7 8">
    <name type="scientific">Brevibacillus fluminis</name>
    <dbReference type="NCBI Taxonomy" id="511487"/>
    <lineage>
        <taxon>Bacteria</taxon>
        <taxon>Bacillati</taxon>
        <taxon>Bacillota</taxon>
        <taxon>Bacilli</taxon>
        <taxon>Bacillales</taxon>
        <taxon>Paenibacillaceae</taxon>
        <taxon>Brevibacillus</taxon>
    </lineage>
</organism>
<proteinExistence type="inferred from homology"/>
<evidence type="ECO:0000256" key="3">
    <source>
        <dbReference type="ARBA" id="ARBA00022723"/>
    </source>
</evidence>
<evidence type="ECO:0000256" key="2">
    <source>
        <dbReference type="ARBA" id="ARBA00012925"/>
    </source>
</evidence>
<evidence type="ECO:0000256" key="4">
    <source>
        <dbReference type="ARBA" id="ARBA00022833"/>
    </source>
</evidence>
<dbReference type="InterPro" id="IPR001765">
    <property type="entry name" value="Carbonic_anhydrase"/>
</dbReference>
<gene>
    <name evidence="7" type="ORF">EDM56_25670</name>
</gene>
<comment type="cofactor">
    <cofactor evidence="6">
        <name>Zn(2+)</name>
        <dbReference type="ChEBI" id="CHEBI:29105"/>
    </cofactor>
    <text evidence="6">Binds 1 zinc ion per subunit.</text>
</comment>
<accession>A0A3M8CZ84</accession>
<dbReference type="EMBL" id="RHHQ01000023">
    <property type="protein sequence ID" value="RNB81120.1"/>
    <property type="molecule type" value="Genomic_DNA"/>
</dbReference>
<comment type="similarity">
    <text evidence="1">Belongs to the beta-class carbonic anhydrase family.</text>
</comment>
<reference evidence="7 8" key="1">
    <citation type="submission" date="2018-10" db="EMBL/GenBank/DDBJ databases">
        <title>Phylogenomics of Brevibacillus.</title>
        <authorList>
            <person name="Dunlap C."/>
        </authorList>
    </citation>
    <scope>NUCLEOTIDE SEQUENCE [LARGE SCALE GENOMIC DNA]</scope>
    <source>
        <strain evidence="7 8">JCM 15716</strain>
    </source>
</reference>
<feature type="binding site" evidence="6">
    <location>
        <position position="38"/>
    </location>
    <ligand>
        <name>Zn(2+)</name>
        <dbReference type="ChEBI" id="CHEBI:29105"/>
    </ligand>
</feature>
<dbReference type="SUPFAM" id="SSF53056">
    <property type="entry name" value="beta-carbonic anhydrase, cab"/>
    <property type="match status" value="1"/>
</dbReference>
<dbReference type="SMART" id="SM00947">
    <property type="entry name" value="Pro_CA"/>
    <property type="match status" value="1"/>
</dbReference>
<keyword evidence="8" id="KW-1185">Reference proteome</keyword>
<dbReference type="EC" id="4.2.1.1" evidence="2"/>
<dbReference type="Gene3D" id="3.40.1050.10">
    <property type="entry name" value="Carbonic anhydrase"/>
    <property type="match status" value="1"/>
</dbReference>
<dbReference type="GO" id="GO:0008270">
    <property type="term" value="F:zinc ion binding"/>
    <property type="evidence" value="ECO:0007669"/>
    <property type="project" value="InterPro"/>
</dbReference>
<dbReference type="PANTHER" id="PTHR43175:SF3">
    <property type="entry name" value="CARBON DISULFIDE HYDROLASE"/>
    <property type="match status" value="1"/>
</dbReference>
<dbReference type="OrthoDB" id="9792260at2"/>
<protein>
    <recommendedName>
        <fullName evidence="2">carbonic anhydrase</fullName>
        <ecNumber evidence="2">4.2.1.1</ecNumber>
    </recommendedName>
</protein>
<dbReference type="PANTHER" id="PTHR43175">
    <property type="entry name" value="CARBONIC ANHYDRASE"/>
    <property type="match status" value="1"/>
</dbReference>
<evidence type="ECO:0000313" key="8">
    <source>
        <dbReference type="Proteomes" id="UP000271031"/>
    </source>
</evidence>
<dbReference type="RefSeq" id="WP_122920801.1">
    <property type="nucleotide sequence ID" value="NZ_RHHQ01000023.1"/>
</dbReference>
<comment type="caution">
    <text evidence="7">The sequence shown here is derived from an EMBL/GenBank/DDBJ whole genome shotgun (WGS) entry which is preliminary data.</text>
</comment>
<keyword evidence="3 6" id="KW-0479">Metal-binding</keyword>
<feature type="binding site" evidence="6">
    <location>
        <position position="96"/>
    </location>
    <ligand>
        <name>Zn(2+)</name>
        <dbReference type="ChEBI" id="CHEBI:29105"/>
    </ligand>
</feature>
<name>A0A3M8CZ84_9BACL</name>